<dbReference type="CDD" id="cd06462">
    <property type="entry name" value="Peptidase_S24_S26"/>
    <property type="match status" value="1"/>
</dbReference>
<keyword evidence="6" id="KW-1133">Transmembrane helix</keyword>
<dbReference type="STRING" id="633440.SAMN05421869_10524"/>
<dbReference type="InterPro" id="IPR036286">
    <property type="entry name" value="LexA/Signal_pep-like_sf"/>
</dbReference>
<keyword evidence="6" id="KW-0472">Membrane</keyword>
<feature type="domain" description="Peptidase S26" evidence="7">
    <location>
        <begin position="129"/>
        <end position="165"/>
    </location>
</feature>
<evidence type="ECO:0000313" key="8">
    <source>
        <dbReference type="EMBL" id="SDI27915.1"/>
    </source>
</evidence>
<keyword evidence="3" id="KW-0645">Protease</keyword>
<dbReference type="GO" id="GO:0005886">
    <property type="term" value="C:plasma membrane"/>
    <property type="evidence" value="ECO:0007669"/>
    <property type="project" value="UniProtKB-SubCell"/>
</dbReference>
<sequence>MVTTTGKERHKVDEHRARPSRRLIGTGFLILGIALAVMAARSRFVIVTVTGESMAPTFRRGDRVIVRRVRPSVLRPGQVVVFQRQGPGGHWGTAPLSTRAAARQPWYIKRIAAVAADPVPDLVAATVGESFVPEGKLVVLGDSDQSSDSRSWGFVPADRVLGIVVRRLRPRQ</sequence>
<dbReference type="EMBL" id="FNDJ01000005">
    <property type="protein sequence ID" value="SDI27915.1"/>
    <property type="molecule type" value="Genomic_DNA"/>
</dbReference>
<evidence type="ECO:0000256" key="5">
    <source>
        <dbReference type="PIRSR" id="PIRSR600223-1"/>
    </source>
</evidence>
<name>A0A1G8J9K3_9ACTN</name>
<evidence type="ECO:0000256" key="2">
    <source>
        <dbReference type="ARBA" id="ARBA00009370"/>
    </source>
</evidence>
<keyword evidence="4" id="KW-0378">Hydrolase</keyword>
<feature type="transmembrane region" description="Helical" evidence="6">
    <location>
        <begin position="21"/>
        <end position="40"/>
    </location>
</feature>
<dbReference type="GO" id="GO:0006465">
    <property type="term" value="P:signal peptide processing"/>
    <property type="evidence" value="ECO:0007669"/>
    <property type="project" value="InterPro"/>
</dbReference>
<keyword evidence="6" id="KW-0812">Transmembrane</keyword>
<dbReference type="PROSITE" id="PS00501">
    <property type="entry name" value="SPASE_I_1"/>
    <property type="match status" value="1"/>
</dbReference>
<dbReference type="InterPro" id="IPR019533">
    <property type="entry name" value="Peptidase_S26"/>
</dbReference>
<feature type="active site" evidence="5">
    <location>
        <position position="53"/>
    </location>
</feature>
<proteinExistence type="inferred from homology"/>
<comment type="similarity">
    <text evidence="2">Belongs to the peptidase S26 family.</text>
</comment>
<dbReference type="PANTHER" id="PTHR43390">
    <property type="entry name" value="SIGNAL PEPTIDASE I"/>
    <property type="match status" value="1"/>
</dbReference>
<evidence type="ECO:0000259" key="7">
    <source>
        <dbReference type="Pfam" id="PF10502"/>
    </source>
</evidence>
<reference evidence="8 9" key="1">
    <citation type="submission" date="2016-10" db="EMBL/GenBank/DDBJ databases">
        <authorList>
            <person name="de Groot N.N."/>
        </authorList>
    </citation>
    <scope>NUCLEOTIDE SEQUENCE [LARGE SCALE GENOMIC DNA]</scope>
    <source>
        <strain evidence="8 9">CGMCC 4.6533</strain>
    </source>
</reference>
<evidence type="ECO:0000256" key="3">
    <source>
        <dbReference type="ARBA" id="ARBA00022670"/>
    </source>
</evidence>
<feature type="domain" description="Peptidase S26" evidence="7">
    <location>
        <begin position="30"/>
        <end position="119"/>
    </location>
</feature>
<evidence type="ECO:0000256" key="1">
    <source>
        <dbReference type="ARBA" id="ARBA00004401"/>
    </source>
</evidence>
<keyword evidence="9" id="KW-1185">Reference proteome</keyword>
<evidence type="ECO:0000313" key="9">
    <source>
        <dbReference type="Proteomes" id="UP000199202"/>
    </source>
</evidence>
<gene>
    <name evidence="8" type="ORF">SAMN05421869_10524</name>
</gene>
<protein>
    <submittedName>
        <fullName evidence="8">Signal peptidase I</fullName>
    </submittedName>
</protein>
<dbReference type="Proteomes" id="UP000199202">
    <property type="component" value="Unassembled WGS sequence"/>
</dbReference>
<accession>A0A1G8J9K3</accession>
<organism evidence="8 9">
    <name type="scientific">Nonomuraea jiangxiensis</name>
    <dbReference type="NCBI Taxonomy" id="633440"/>
    <lineage>
        <taxon>Bacteria</taxon>
        <taxon>Bacillati</taxon>
        <taxon>Actinomycetota</taxon>
        <taxon>Actinomycetes</taxon>
        <taxon>Streptosporangiales</taxon>
        <taxon>Streptosporangiaceae</taxon>
        <taxon>Nonomuraea</taxon>
    </lineage>
</organism>
<dbReference type="InterPro" id="IPR019756">
    <property type="entry name" value="Pept_S26A_signal_pept_1_Ser-AS"/>
</dbReference>
<dbReference type="InterPro" id="IPR000223">
    <property type="entry name" value="Pept_S26A_signal_pept_1"/>
</dbReference>
<dbReference type="AlphaFoldDB" id="A0A1G8J9K3"/>
<feature type="active site" evidence="5">
    <location>
        <position position="109"/>
    </location>
</feature>
<comment type="subcellular location">
    <subcellularLocation>
        <location evidence="1">Cell membrane</location>
        <topology evidence="1">Single-pass type II membrane protein</topology>
    </subcellularLocation>
</comment>
<dbReference type="SUPFAM" id="SSF51306">
    <property type="entry name" value="LexA/Signal peptidase"/>
    <property type="match status" value="1"/>
</dbReference>
<dbReference type="PRINTS" id="PR00727">
    <property type="entry name" value="LEADERPTASE"/>
</dbReference>
<dbReference type="GO" id="GO:0004252">
    <property type="term" value="F:serine-type endopeptidase activity"/>
    <property type="evidence" value="ECO:0007669"/>
    <property type="project" value="InterPro"/>
</dbReference>
<dbReference type="Pfam" id="PF10502">
    <property type="entry name" value="Peptidase_S26"/>
    <property type="match status" value="2"/>
</dbReference>
<evidence type="ECO:0000256" key="6">
    <source>
        <dbReference type="SAM" id="Phobius"/>
    </source>
</evidence>
<dbReference type="Gene3D" id="2.10.109.10">
    <property type="entry name" value="Umud Fragment, subunit A"/>
    <property type="match status" value="1"/>
</dbReference>
<dbReference type="PANTHER" id="PTHR43390:SF1">
    <property type="entry name" value="CHLOROPLAST PROCESSING PEPTIDASE"/>
    <property type="match status" value="1"/>
</dbReference>
<evidence type="ECO:0000256" key="4">
    <source>
        <dbReference type="ARBA" id="ARBA00022801"/>
    </source>
</evidence>